<comment type="similarity">
    <text evidence="1">Belongs to the DprA/Smf family.</text>
</comment>
<dbReference type="EMBL" id="CP073708">
    <property type="protein sequence ID" value="QUO43636.1"/>
    <property type="molecule type" value="Genomic_DNA"/>
</dbReference>
<reference evidence="5 7" key="1">
    <citation type="submission" date="2020-12" db="EMBL/GenBank/DDBJ databases">
        <title>strain FJAT-54423T represents a novel species of the genus Brevibacillus.</title>
        <authorList>
            <person name="Tang R."/>
        </authorList>
    </citation>
    <scope>NUCLEOTIDE SEQUENCE [LARGE SCALE GENOMIC DNA]</scope>
    <source>
        <strain evidence="5 7">FJAT-54423</strain>
    </source>
</reference>
<dbReference type="InterPro" id="IPR041614">
    <property type="entry name" value="DprA_WH"/>
</dbReference>
<dbReference type="AlphaFoldDB" id="A0A7T5EPU3"/>
<evidence type="ECO:0000256" key="1">
    <source>
        <dbReference type="ARBA" id="ARBA00006525"/>
    </source>
</evidence>
<evidence type="ECO:0000313" key="8">
    <source>
        <dbReference type="Proteomes" id="UP000677234"/>
    </source>
</evidence>
<name>A0A7T5EPU3_9BACL</name>
<dbReference type="PANTHER" id="PTHR43022:SF1">
    <property type="entry name" value="PROTEIN SMF"/>
    <property type="match status" value="1"/>
</dbReference>
<proteinExistence type="inferred from homology"/>
<dbReference type="PANTHER" id="PTHR43022">
    <property type="entry name" value="PROTEIN SMF"/>
    <property type="match status" value="1"/>
</dbReference>
<evidence type="ECO:0000313" key="6">
    <source>
        <dbReference type="EMBL" id="QUO43636.1"/>
    </source>
</evidence>
<dbReference type="KEGG" id="bcop:JD108_09770"/>
<dbReference type="InterPro" id="IPR036388">
    <property type="entry name" value="WH-like_DNA-bd_sf"/>
</dbReference>
<dbReference type="InterPro" id="IPR003488">
    <property type="entry name" value="DprA"/>
</dbReference>
<dbReference type="NCBIfam" id="TIGR00732">
    <property type="entry name" value="dprA"/>
    <property type="match status" value="1"/>
</dbReference>
<evidence type="ECO:0000259" key="3">
    <source>
        <dbReference type="Pfam" id="PF02481"/>
    </source>
</evidence>
<dbReference type="SUPFAM" id="SSF102405">
    <property type="entry name" value="MCP/YpsA-like"/>
    <property type="match status" value="1"/>
</dbReference>
<accession>A0A7T5EPU3</accession>
<evidence type="ECO:0000256" key="2">
    <source>
        <dbReference type="SAM" id="MobiDB-lite"/>
    </source>
</evidence>
<evidence type="ECO:0000259" key="4">
    <source>
        <dbReference type="Pfam" id="PF17782"/>
    </source>
</evidence>
<dbReference type="Pfam" id="PF02481">
    <property type="entry name" value="DNA_processg_A"/>
    <property type="match status" value="1"/>
</dbReference>
<organism evidence="5 7">
    <name type="scientific">Brevibacillus composti</name>
    <dbReference type="NCBI Taxonomy" id="2796470"/>
    <lineage>
        <taxon>Bacteria</taxon>
        <taxon>Bacillati</taxon>
        <taxon>Bacillota</taxon>
        <taxon>Bacilli</taxon>
        <taxon>Bacillales</taxon>
        <taxon>Paenibacillaceae</taxon>
        <taxon>Brevibacillus</taxon>
    </lineage>
</organism>
<feature type="domain" description="DprA winged helix" evidence="4">
    <location>
        <begin position="309"/>
        <end position="370"/>
    </location>
</feature>
<feature type="domain" description="Smf/DprA SLOG" evidence="3">
    <location>
        <begin position="87"/>
        <end position="294"/>
    </location>
</feature>
<gene>
    <name evidence="5" type="primary">dprA</name>
    <name evidence="5" type="ORF">JD108_09770</name>
    <name evidence="6" type="ORF">KDJ56_09465</name>
</gene>
<dbReference type="GO" id="GO:0009294">
    <property type="term" value="P:DNA-mediated transformation"/>
    <property type="evidence" value="ECO:0007669"/>
    <property type="project" value="InterPro"/>
</dbReference>
<evidence type="ECO:0000313" key="7">
    <source>
        <dbReference type="Proteomes" id="UP000595847"/>
    </source>
</evidence>
<reference evidence="6" key="2">
    <citation type="submission" date="2021-04" db="EMBL/GenBank/DDBJ databases">
        <title>Brevibacillus composti FJAT-54423, complete genome.</title>
        <authorList>
            <person name="Tang R."/>
        </authorList>
    </citation>
    <scope>NUCLEOTIDE SEQUENCE</scope>
    <source>
        <strain evidence="6">FJAT-54424</strain>
    </source>
</reference>
<dbReference type="Gene3D" id="1.10.10.10">
    <property type="entry name" value="Winged helix-like DNA-binding domain superfamily/Winged helix DNA-binding domain"/>
    <property type="match status" value="1"/>
</dbReference>
<dbReference type="Proteomes" id="UP000595847">
    <property type="component" value="Chromosome"/>
</dbReference>
<evidence type="ECO:0000313" key="5">
    <source>
        <dbReference type="EMBL" id="QQE76563.1"/>
    </source>
</evidence>
<dbReference type="EMBL" id="CP066308">
    <property type="protein sequence ID" value="QQE76563.1"/>
    <property type="molecule type" value="Genomic_DNA"/>
</dbReference>
<dbReference type="InterPro" id="IPR057666">
    <property type="entry name" value="DrpA_SLOG"/>
</dbReference>
<dbReference type="Proteomes" id="UP000677234">
    <property type="component" value="Chromosome"/>
</dbReference>
<feature type="region of interest" description="Disordered" evidence="2">
    <location>
        <begin position="302"/>
        <end position="322"/>
    </location>
</feature>
<protein>
    <submittedName>
        <fullName evidence="6">DNA-processing protein DprA</fullName>
    </submittedName>
    <submittedName>
        <fullName evidence="5">DNA-protecting protein DprA</fullName>
    </submittedName>
</protein>
<dbReference type="Gene3D" id="3.40.50.450">
    <property type="match status" value="1"/>
</dbReference>
<dbReference type="Pfam" id="PF17782">
    <property type="entry name" value="WHD_DprA"/>
    <property type="match status" value="1"/>
</dbReference>
<sequence length="375" mass="40425">MTKRTDREREELGWYCALLGVPGLGRKKLRELYHAYGSFAVVGREWRHVAAESALPAAVITRGNACLGEERAAALLGQLQQAGIGVIGCWEAGFPPLLQAIPDPPLALFYKGDWGLAGRPGIGVVGSRRPTSYGRAACTQLVKQLCEAGVVIVSGLAYGIDADAHRTALRAGGATIGVLGCGIDVVYPPMHRSLFQEVEREGLLLSEHPPGVAPIPGLFPERNRIISGLALGVLVVEAAERSGSLVTADCALEQGREVFAVPGPIFSEVSAGPHNLIKQGAKLVTGIADVLDELSMLLARDEGRRERSPAAPRQMPLEEEEQQLLSQLTHEPVHVDELHERLAERGTPFHLYRTLLKLESKQVIASLPGGYYVRR</sequence>
<keyword evidence="8" id="KW-1185">Reference proteome</keyword>